<evidence type="ECO:0000313" key="2">
    <source>
        <dbReference type="EMBL" id="SDJ67579.1"/>
    </source>
</evidence>
<evidence type="ECO:0000313" key="3">
    <source>
        <dbReference type="Proteomes" id="UP000198856"/>
    </source>
</evidence>
<keyword evidence="1" id="KW-0479">Metal-binding</keyword>
<proteinExistence type="inferred from homology"/>
<gene>
    <name evidence="2" type="ORF">SAMN05216226_10752</name>
</gene>
<dbReference type="InterPro" id="IPR032466">
    <property type="entry name" value="Metal_Hydrolase"/>
</dbReference>
<reference evidence="2 3" key="1">
    <citation type="submission" date="2016-10" db="EMBL/GenBank/DDBJ databases">
        <authorList>
            <person name="de Groot N.N."/>
        </authorList>
    </citation>
    <scope>NUCLEOTIDE SEQUENCE [LARGE SCALE GENOMIC DNA]</scope>
    <source>
        <strain evidence="2 3">IBRC-M10015</strain>
    </source>
</reference>
<sequence>MSLPIIDPHMHMVSRSTSDYERARLSGIECCIEPAFWSGTDKQHAESFFDYFEQIIDFETKRAQRAAGVDHYVTIALEPKEANYPEMAERVIERIPEYLDRDNVVGVGEIGLDQGTEAEERAFRRQLQMAEERDLPVIVHTPHTNKPEGTERLVELIQDEDVTEERIVIDHNTENTIDISLQTDCWVGFTLYPGKIDAETTIDLLEEYGTEKMLLNSAADWDPSDPLAVPKARDKMLDRGWDRDEVRQVVFENPYEFFSQSPNFEYEL</sequence>
<keyword evidence="3" id="KW-1185">Reference proteome</keyword>
<dbReference type="Gene3D" id="3.20.20.140">
    <property type="entry name" value="Metal-dependent hydrolases"/>
    <property type="match status" value="1"/>
</dbReference>
<keyword evidence="1" id="KW-0378">Hydrolase</keyword>
<organism evidence="2 3">
    <name type="scientific">Halovenus aranensis</name>
    <dbReference type="NCBI Taxonomy" id="890420"/>
    <lineage>
        <taxon>Archaea</taxon>
        <taxon>Methanobacteriati</taxon>
        <taxon>Methanobacteriota</taxon>
        <taxon>Stenosarchaea group</taxon>
        <taxon>Halobacteria</taxon>
        <taxon>Halobacteriales</taxon>
        <taxon>Haloarculaceae</taxon>
        <taxon>Halovenus</taxon>
    </lineage>
</organism>
<name>A0A1G8VNQ7_9EURY</name>
<dbReference type="PIRSF" id="PIRSF005295">
    <property type="entry name" value="UCP005295_TatD"/>
    <property type="match status" value="1"/>
</dbReference>
<dbReference type="PANTHER" id="PTHR42658">
    <property type="entry name" value="HYDROLASE TATD"/>
    <property type="match status" value="1"/>
</dbReference>
<protein>
    <submittedName>
        <fullName evidence="2">Uncharacterized protein</fullName>
    </submittedName>
</protein>
<dbReference type="InterPro" id="IPR001130">
    <property type="entry name" value="TatD-like"/>
</dbReference>
<dbReference type="InterPro" id="IPR012022">
    <property type="entry name" value="UCP005295"/>
</dbReference>
<dbReference type="GO" id="GO:0046872">
    <property type="term" value="F:metal ion binding"/>
    <property type="evidence" value="ECO:0007669"/>
    <property type="project" value="UniProtKB-KW"/>
</dbReference>
<dbReference type="PANTHER" id="PTHR42658:SF1">
    <property type="entry name" value="HYDROLASE TATD"/>
    <property type="match status" value="1"/>
</dbReference>
<dbReference type="SUPFAM" id="SSF51556">
    <property type="entry name" value="Metallo-dependent hydrolases"/>
    <property type="match status" value="1"/>
</dbReference>
<comment type="similarity">
    <text evidence="1">Belongs to the metallo-dependent hydrolases superfamily.</text>
</comment>
<dbReference type="Pfam" id="PF01026">
    <property type="entry name" value="TatD_DNase"/>
    <property type="match status" value="1"/>
</dbReference>
<evidence type="ECO:0000256" key="1">
    <source>
        <dbReference type="PIRNR" id="PIRNR005295"/>
    </source>
</evidence>
<dbReference type="OrthoDB" id="359310at2157"/>
<dbReference type="AlphaFoldDB" id="A0A1G8VNQ7"/>
<dbReference type="EMBL" id="FNFC01000007">
    <property type="protein sequence ID" value="SDJ67579.1"/>
    <property type="molecule type" value="Genomic_DNA"/>
</dbReference>
<dbReference type="GO" id="GO:0016788">
    <property type="term" value="F:hydrolase activity, acting on ester bonds"/>
    <property type="evidence" value="ECO:0007669"/>
    <property type="project" value="UniProtKB-UniRule"/>
</dbReference>
<dbReference type="STRING" id="890420.SAMN05216226_10752"/>
<accession>A0A1G8VNQ7</accession>
<dbReference type="Proteomes" id="UP000198856">
    <property type="component" value="Unassembled WGS sequence"/>
</dbReference>